<protein>
    <submittedName>
        <fullName evidence="2">Kinase-like protein</fullName>
    </submittedName>
</protein>
<dbReference type="Gene3D" id="3.30.200.150">
    <property type="match status" value="1"/>
</dbReference>
<dbReference type="Proteomes" id="UP000799771">
    <property type="component" value="Unassembled WGS sequence"/>
</dbReference>
<proteinExistence type="predicted"/>
<dbReference type="EMBL" id="ML977501">
    <property type="protein sequence ID" value="KAF2132114.1"/>
    <property type="molecule type" value="Genomic_DNA"/>
</dbReference>
<evidence type="ECO:0000313" key="2">
    <source>
        <dbReference type="EMBL" id="KAF2132114.1"/>
    </source>
</evidence>
<keyword evidence="2" id="KW-0808">Transferase</keyword>
<dbReference type="PANTHER" id="PTHR21310">
    <property type="entry name" value="AMINOGLYCOSIDE PHOSPHOTRANSFERASE-RELATED-RELATED"/>
    <property type="match status" value="1"/>
</dbReference>
<sequence length="278" mass="32013">MDTTRTKSPRIQPRFRTKALQILVLTVTKLATQRFISKLFTRSSGTILYLNFCIKFGDSVTLQEADTLQFIARHTSVPVPKVYHAFIHHGRTYILMERIRGETIAKRWRSLSATSKSLIFSHLKRMVEELRSIPCQADGVSNVDGGPIHDYRLPQTSSWGPFDTVSDFHLALRNNVTLNPAVISDVKQLVTFHESVVRPPVLTHGDLSSLNILIRDDTVVGIIDWDTAGWMPYYWEYTTAWHANPQNQFWQNEVCNFLDPQEEELSMEKVRRTYFGDI</sequence>
<dbReference type="PANTHER" id="PTHR21310:SF55">
    <property type="entry name" value="AMINOGLYCOSIDE PHOSPHOTRANSFERASE DOMAIN-CONTAINING PROTEIN"/>
    <property type="match status" value="1"/>
</dbReference>
<keyword evidence="3" id="KW-1185">Reference proteome</keyword>
<feature type="domain" description="Aminoglycoside phosphotransferase" evidence="1">
    <location>
        <begin position="62"/>
        <end position="244"/>
    </location>
</feature>
<accession>A0A6A6AMF5</accession>
<dbReference type="Pfam" id="PF01636">
    <property type="entry name" value="APH"/>
    <property type="match status" value="1"/>
</dbReference>
<dbReference type="GO" id="GO:0016301">
    <property type="term" value="F:kinase activity"/>
    <property type="evidence" value="ECO:0007669"/>
    <property type="project" value="UniProtKB-KW"/>
</dbReference>
<dbReference type="Gene3D" id="3.90.1200.10">
    <property type="match status" value="1"/>
</dbReference>
<dbReference type="OrthoDB" id="8300194at2759"/>
<name>A0A6A6AMF5_9PLEO</name>
<dbReference type="InterPro" id="IPR002575">
    <property type="entry name" value="Aminoglycoside_PTrfase"/>
</dbReference>
<organism evidence="2 3">
    <name type="scientific">Dothidotthia symphoricarpi CBS 119687</name>
    <dbReference type="NCBI Taxonomy" id="1392245"/>
    <lineage>
        <taxon>Eukaryota</taxon>
        <taxon>Fungi</taxon>
        <taxon>Dikarya</taxon>
        <taxon>Ascomycota</taxon>
        <taxon>Pezizomycotina</taxon>
        <taxon>Dothideomycetes</taxon>
        <taxon>Pleosporomycetidae</taxon>
        <taxon>Pleosporales</taxon>
        <taxon>Dothidotthiaceae</taxon>
        <taxon>Dothidotthia</taxon>
    </lineage>
</organism>
<gene>
    <name evidence="2" type="ORF">P153DRAFT_284626</name>
</gene>
<evidence type="ECO:0000313" key="3">
    <source>
        <dbReference type="Proteomes" id="UP000799771"/>
    </source>
</evidence>
<evidence type="ECO:0000259" key="1">
    <source>
        <dbReference type="Pfam" id="PF01636"/>
    </source>
</evidence>
<dbReference type="InterPro" id="IPR051678">
    <property type="entry name" value="AGP_Transferase"/>
</dbReference>
<dbReference type="RefSeq" id="XP_033526501.1">
    <property type="nucleotide sequence ID" value="XM_033663336.1"/>
</dbReference>
<dbReference type="CDD" id="cd05120">
    <property type="entry name" value="APH_ChoK_like"/>
    <property type="match status" value="1"/>
</dbReference>
<keyword evidence="2" id="KW-0418">Kinase</keyword>
<dbReference type="SUPFAM" id="SSF56112">
    <property type="entry name" value="Protein kinase-like (PK-like)"/>
    <property type="match status" value="1"/>
</dbReference>
<dbReference type="AlphaFoldDB" id="A0A6A6AMF5"/>
<reference evidence="2" key="1">
    <citation type="journal article" date="2020" name="Stud. Mycol.">
        <title>101 Dothideomycetes genomes: a test case for predicting lifestyles and emergence of pathogens.</title>
        <authorList>
            <person name="Haridas S."/>
            <person name="Albert R."/>
            <person name="Binder M."/>
            <person name="Bloem J."/>
            <person name="Labutti K."/>
            <person name="Salamov A."/>
            <person name="Andreopoulos B."/>
            <person name="Baker S."/>
            <person name="Barry K."/>
            <person name="Bills G."/>
            <person name="Bluhm B."/>
            <person name="Cannon C."/>
            <person name="Castanera R."/>
            <person name="Culley D."/>
            <person name="Daum C."/>
            <person name="Ezra D."/>
            <person name="Gonzalez J."/>
            <person name="Henrissat B."/>
            <person name="Kuo A."/>
            <person name="Liang C."/>
            <person name="Lipzen A."/>
            <person name="Lutzoni F."/>
            <person name="Magnuson J."/>
            <person name="Mondo S."/>
            <person name="Nolan M."/>
            <person name="Ohm R."/>
            <person name="Pangilinan J."/>
            <person name="Park H.-J."/>
            <person name="Ramirez L."/>
            <person name="Alfaro M."/>
            <person name="Sun H."/>
            <person name="Tritt A."/>
            <person name="Yoshinaga Y."/>
            <person name="Zwiers L.-H."/>
            <person name="Turgeon B."/>
            <person name="Goodwin S."/>
            <person name="Spatafora J."/>
            <person name="Crous P."/>
            <person name="Grigoriev I."/>
        </authorList>
    </citation>
    <scope>NUCLEOTIDE SEQUENCE</scope>
    <source>
        <strain evidence="2">CBS 119687</strain>
    </source>
</reference>
<dbReference type="GeneID" id="54403768"/>
<dbReference type="InterPro" id="IPR011009">
    <property type="entry name" value="Kinase-like_dom_sf"/>
</dbReference>